<evidence type="ECO:0000313" key="3">
    <source>
        <dbReference type="Proteomes" id="UP000286947"/>
    </source>
</evidence>
<dbReference type="OrthoDB" id="9798884at2"/>
<dbReference type="SUPFAM" id="SSF53474">
    <property type="entry name" value="alpha/beta-Hydrolases"/>
    <property type="match status" value="1"/>
</dbReference>
<dbReference type="Gene3D" id="3.40.50.1820">
    <property type="entry name" value="alpha/beta hydrolase"/>
    <property type="match status" value="1"/>
</dbReference>
<keyword evidence="2" id="KW-0456">Lyase</keyword>
<reference evidence="2 3" key="1">
    <citation type="submission" date="2018-01" db="EMBL/GenBank/DDBJ databases">
        <title>Saezia sanguinis gen. nov., sp. nov., in the order Burkholderiales isolated from human blood.</title>
        <authorList>
            <person name="Medina-Pascual M.J."/>
            <person name="Valdezate S."/>
            <person name="Monzon S."/>
            <person name="Cuesta I."/>
            <person name="Carrasco G."/>
            <person name="Villalon P."/>
            <person name="Saez-Nieto J.A."/>
        </authorList>
    </citation>
    <scope>NUCLEOTIDE SEQUENCE [LARGE SCALE GENOMIC DNA]</scope>
    <source>
        <strain evidence="2 3">CNM695-12</strain>
    </source>
</reference>
<evidence type="ECO:0000313" key="2">
    <source>
        <dbReference type="EMBL" id="RUS68030.1"/>
    </source>
</evidence>
<name>A0A433SH59_9BURK</name>
<protein>
    <submittedName>
        <fullName evidence="2">2-succinyl-6-hydroxy-2, 4-cyclohexadiene-1-carboxylate synthase</fullName>
        <ecNumber evidence="2">4.2.99.20</ecNumber>
    </submittedName>
</protein>
<dbReference type="EMBL" id="PQSP01000001">
    <property type="protein sequence ID" value="RUS68030.1"/>
    <property type="molecule type" value="Genomic_DNA"/>
</dbReference>
<sequence length="285" mass="32079">MSKLRLFCCCLLMGLVILLLGGFAWLDEKQRSWIFRPGHENLAAAERLIQQIAYQDVWIDFYSHQTNAQESLHGVWLPSKRADAPVVLYLHGARWPVLSGIWRMQRLNELGFSVLGIDYRGFGQSSGYMPSEAMAYEDAAQAWQWLQIHHPAQQRFIYGHSLGGTIAVDLAARVQDEQGVILEATFPSTYEVFVTLPKWGRIPVWPLLTQRFDAGSKIASMGSPVLVIHGSADKTIASHLGQKLFDQAAEPKRYLPVINGTHHNAMMNIPAGDLRATLQQLMDFH</sequence>
<dbReference type="PANTHER" id="PTHR12277:SF81">
    <property type="entry name" value="PROTEIN ABHD13"/>
    <property type="match status" value="1"/>
</dbReference>
<keyword evidence="3" id="KW-1185">Reference proteome</keyword>
<dbReference type="InterPro" id="IPR022742">
    <property type="entry name" value="Hydrolase_4"/>
</dbReference>
<dbReference type="RefSeq" id="WP_126977868.1">
    <property type="nucleotide sequence ID" value="NZ_PQSP01000001.1"/>
</dbReference>
<accession>A0A433SH59</accession>
<gene>
    <name evidence="2" type="primary">menH</name>
    <name evidence="2" type="ORF">CUZ56_00513</name>
</gene>
<proteinExistence type="predicted"/>
<dbReference type="EC" id="4.2.99.20" evidence="2"/>
<comment type="caution">
    <text evidence="2">The sequence shown here is derived from an EMBL/GenBank/DDBJ whole genome shotgun (WGS) entry which is preliminary data.</text>
</comment>
<feature type="domain" description="Serine aminopeptidase S33" evidence="1">
    <location>
        <begin position="87"/>
        <end position="187"/>
    </location>
</feature>
<evidence type="ECO:0000259" key="1">
    <source>
        <dbReference type="Pfam" id="PF12146"/>
    </source>
</evidence>
<dbReference type="InterPro" id="IPR029058">
    <property type="entry name" value="AB_hydrolase_fold"/>
</dbReference>
<dbReference type="Pfam" id="PF12146">
    <property type="entry name" value="Hydrolase_4"/>
    <property type="match status" value="1"/>
</dbReference>
<dbReference type="GO" id="GO:0070205">
    <property type="term" value="F:2-succinyl-6-hydroxy-2,4-cyclohexadiene-1-carboxylate synthase activity"/>
    <property type="evidence" value="ECO:0007669"/>
    <property type="project" value="UniProtKB-EC"/>
</dbReference>
<dbReference type="Proteomes" id="UP000286947">
    <property type="component" value="Unassembled WGS sequence"/>
</dbReference>
<organism evidence="2 3">
    <name type="scientific">Saezia sanguinis</name>
    <dbReference type="NCBI Taxonomy" id="1965230"/>
    <lineage>
        <taxon>Bacteria</taxon>
        <taxon>Pseudomonadati</taxon>
        <taxon>Pseudomonadota</taxon>
        <taxon>Betaproteobacteria</taxon>
        <taxon>Burkholderiales</taxon>
        <taxon>Saeziaceae</taxon>
        <taxon>Saezia</taxon>
    </lineage>
</organism>
<dbReference type="PANTHER" id="PTHR12277">
    <property type="entry name" value="ALPHA/BETA HYDROLASE DOMAIN-CONTAINING PROTEIN"/>
    <property type="match status" value="1"/>
</dbReference>
<dbReference type="AlphaFoldDB" id="A0A433SH59"/>